<evidence type="ECO:0008006" key="3">
    <source>
        <dbReference type="Google" id="ProtNLM"/>
    </source>
</evidence>
<dbReference type="RefSeq" id="WP_176391917.1">
    <property type="nucleotide sequence ID" value="NZ_FPAA01000004.1"/>
</dbReference>
<gene>
    <name evidence="1" type="ORF">SAMN05444972_10412</name>
</gene>
<sequence>MKSLKINKVIVIIAVVASITASGLTLIEDQGQPQKIVSEIVKSDPVGS</sequence>
<accession>A0A1I6R122</accession>
<dbReference type="AlphaFoldDB" id="A0A1I6R122"/>
<protein>
    <recommendedName>
        <fullName evidence="3">Phr family secreted Rap phosphatase inhibitor</fullName>
    </recommendedName>
</protein>
<evidence type="ECO:0000313" key="1">
    <source>
        <dbReference type="EMBL" id="SFS58364.1"/>
    </source>
</evidence>
<name>A0A1I6R122_9BACL</name>
<evidence type="ECO:0000313" key="2">
    <source>
        <dbReference type="Proteomes" id="UP000198660"/>
    </source>
</evidence>
<keyword evidence="2" id="KW-1185">Reference proteome</keyword>
<dbReference type="Proteomes" id="UP000198660">
    <property type="component" value="Unassembled WGS sequence"/>
</dbReference>
<reference evidence="2" key="1">
    <citation type="submission" date="2016-10" db="EMBL/GenBank/DDBJ databases">
        <authorList>
            <person name="Varghese N."/>
            <person name="Submissions S."/>
        </authorList>
    </citation>
    <scope>NUCLEOTIDE SEQUENCE [LARGE SCALE GENOMIC DNA]</scope>
    <source>
        <strain evidence="2">DSM 45789</strain>
    </source>
</reference>
<proteinExistence type="predicted"/>
<dbReference type="EMBL" id="FPAA01000004">
    <property type="protein sequence ID" value="SFS58364.1"/>
    <property type="molecule type" value="Genomic_DNA"/>
</dbReference>
<organism evidence="1 2">
    <name type="scientific">Marininema halotolerans</name>
    <dbReference type="NCBI Taxonomy" id="1155944"/>
    <lineage>
        <taxon>Bacteria</taxon>
        <taxon>Bacillati</taxon>
        <taxon>Bacillota</taxon>
        <taxon>Bacilli</taxon>
        <taxon>Bacillales</taxon>
        <taxon>Thermoactinomycetaceae</taxon>
        <taxon>Marininema</taxon>
    </lineage>
</organism>